<gene>
    <name evidence="2" type="ORF">RFULGI_LOCUS3972</name>
</gene>
<protein>
    <submittedName>
        <fullName evidence="2">1841_t:CDS:1</fullName>
    </submittedName>
</protein>
<keyword evidence="3" id="KW-1185">Reference proteome</keyword>
<proteinExistence type="predicted"/>
<reference evidence="2" key="1">
    <citation type="submission" date="2021-06" db="EMBL/GenBank/DDBJ databases">
        <authorList>
            <person name="Kallberg Y."/>
            <person name="Tangrot J."/>
            <person name="Rosling A."/>
        </authorList>
    </citation>
    <scope>NUCLEOTIDE SEQUENCE</scope>
    <source>
        <strain evidence="2">IN212</strain>
    </source>
</reference>
<feature type="compositionally biased region" description="Basic and acidic residues" evidence="1">
    <location>
        <begin position="98"/>
        <end position="113"/>
    </location>
</feature>
<dbReference type="Proteomes" id="UP000789396">
    <property type="component" value="Unassembled WGS sequence"/>
</dbReference>
<feature type="region of interest" description="Disordered" evidence="1">
    <location>
        <begin position="98"/>
        <end position="127"/>
    </location>
</feature>
<name>A0A9N9ALH2_9GLOM</name>
<evidence type="ECO:0000313" key="3">
    <source>
        <dbReference type="Proteomes" id="UP000789396"/>
    </source>
</evidence>
<organism evidence="2 3">
    <name type="scientific">Racocetra fulgida</name>
    <dbReference type="NCBI Taxonomy" id="60492"/>
    <lineage>
        <taxon>Eukaryota</taxon>
        <taxon>Fungi</taxon>
        <taxon>Fungi incertae sedis</taxon>
        <taxon>Mucoromycota</taxon>
        <taxon>Glomeromycotina</taxon>
        <taxon>Glomeromycetes</taxon>
        <taxon>Diversisporales</taxon>
        <taxon>Gigasporaceae</taxon>
        <taxon>Racocetra</taxon>
    </lineage>
</organism>
<feature type="non-terminal residue" evidence="2">
    <location>
        <position position="1"/>
    </location>
</feature>
<dbReference type="EMBL" id="CAJVPZ010003746">
    <property type="protein sequence ID" value="CAG8535169.1"/>
    <property type="molecule type" value="Genomic_DNA"/>
</dbReference>
<evidence type="ECO:0000256" key="1">
    <source>
        <dbReference type="SAM" id="MobiDB-lite"/>
    </source>
</evidence>
<dbReference type="AlphaFoldDB" id="A0A9N9ALH2"/>
<accession>A0A9N9ALH2</accession>
<comment type="caution">
    <text evidence="2">The sequence shown here is derived from an EMBL/GenBank/DDBJ whole genome shotgun (WGS) entry which is preliminary data.</text>
</comment>
<sequence length="127" mass="15388">MSFDNIETNEFSEFDFHFCDFNIPDDNYLQDPYDFNDPINFQELCNFYIDSHDQHFQDSYFHYNIVQNSFDSYTELLNVPINNQRDVYNKMTNLYKADEKESHKEESREKESLDEAAESQNKEIFDN</sequence>
<evidence type="ECO:0000313" key="2">
    <source>
        <dbReference type="EMBL" id="CAG8535169.1"/>
    </source>
</evidence>